<dbReference type="InterPro" id="IPR036291">
    <property type="entry name" value="NAD(P)-bd_dom_sf"/>
</dbReference>
<dbReference type="eggNOG" id="COG0569">
    <property type="taxonomic scope" value="Bacteria"/>
</dbReference>
<name>A7HXV0_PARL1</name>
<dbReference type="EMBL" id="CP000774">
    <property type="protein sequence ID" value="ABS64733.1"/>
    <property type="molecule type" value="Genomic_DNA"/>
</dbReference>
<dbReference type="NCBIfam" id="NF007032">
    <property type="entry name" value="PRK09496.1-4"/>
    <property type="match status" value="1"/>
</dbReference>
<evidence type="ECO:0000256" key="4">
    <source>
        <dbReference type="ARBA" id="ARBA00022958"/>
    </source>
</evidence>
<dbReference type="SUPFAM" id="SSF51735">
    <property type="entry name" value="NAD(P)-binding Rossmann-fold domains"/>
    <property type="match status" value="2"/>
</dbReference>
<organism evidence="9 10">
    <name type="scientific">Parvibaculum lavamentivorans (strain DS-1 / DSM 13023 / NCIMB 13966)</name>
    <dbReference type="NCBI Taxonomy" id="402881"/>
    <lineage>
        <taxon>Bacteria</taxon>
        <taxon>Pseudomonadati</taxon>
        <taxon>Pseudomonadota</taxon>
        <taxon>Alphaproteobacteria</taxon>
        <taxon>Hyphomicrobiales</taxon>
        <taxon>Parvibaculaceae</taxon>
        <taxon>Parvibaculum</taxon>
    </lineage>
</organism>
<dbReference type="NCBIfam" id="NF007031">
    <property type="entry name" value="PRK09496.1-2"/>
    <property type="match status" value="1"/>
</dbReference>
<keyword evidence="5" id="KW-0520">NAD</keyword>
<dbReference type="Pfam" id="PF02254">
    <property type="entry name" value="TrkA_N"/>
    <property type="match status" value="2"/>
</dbReference>
<reference evidence="9 10" key="1">
    <citation type="journal article" date="2011" name="Stand. Genomic Sci.">
        <title>Complete genome sequence of Parvibaculum lavamentivorans type strain (DS-1(T)).</title>
        <authorList>
            <person name="Schleheck D."/>
            <person name="Weiss M."/>
            <person name="Pitluck S."/>
            <person name="Bruce D."/>
            <person name="Land M.L."/>
            <person name="Han S."/>
            <person name="Saunders E."/>
            <person name="Tapia R."/>
            <person name="Detter C."/>
            <person name="Brettin T."/>
            <person name="Han J."/>
            <person name="Woyke T."/>
            <person name="Goodwin L."/>
            <person name="Pennacchio L."/>
            <person name="Nolan M."/>
            <person name="Cook A.M."/>
            <person name="Kjelleberg S."/>
            <person name="Thomas T."/>
        </authorList>
    </citation>
    <scope>NUCLEOTIDE SEQUENCE [LARGE SCALE GENOMIC DNA]</scope>
    <source>
        <strain evidence="10">DS-1 / DSM 13023 / NCIMB 13966</strain>
    </source>
</reference>
<dbReference type="RefSeq" id="WP_012112055.1">
    <property type="nucleotide sequence ID" value="NC_009719.1"/>
</dbReference>
<keyword evidence="6" id="KW-0406">Ion transport</keyword>
<feature type="domain" description="RCK N-terminal" evidence="7">
    <location>
        <begin position="1"/>
        <end position="124"/>
    </location>
</feature>
<evidence type="ECO:0000256" key="3">
    <source>
        <dbReference type="ARBA" id="ARBA00022538"/>
    </source>
</evidence>
<keyword evidence="3" id="KW-0633">Potassium transport</keyword>
<evidence type="ECO:0000313" key="10">
    <source>
        <dbReference type="Proteomes" id="UP000006377"/>
    </source>
</evidence>
<evidence type="ECO:0000259" key="7">
    <source>
        <dbReference type="PROSITE" id="PS51201"/>
    </source>
</evidence>
<keyword evidence="10" id="KW-1185">Reference proteome</keyword>
<dbReference type="Pfam" id="PF02080">
    <property type="entry name" value="TrkA_C"/>
    <property type="match status" value="2"/>
</dbReference>
<dbReference type="PRINTS" id="PR00335">
    <property type="entry name" value="KUPTAKETRKA"/>
</dbReference>
<dbReference type="PANTHER" id="PTHR43833">
    <property type="entry name" value="POTASSIUM CHANNEL PROTEIN 2-RELATED-RELATED"/>
    <property type="match status" value="1"/>
</dbReference>
<dbReference type="InterPro" id="IPR036721">
    <property type="entry name" value="RCK_C_sf"/>
</dbReference>
<dbReference type="Gene3D" id="3.40.50.720">
    <property type="entry name" value="NAD(P)-binding Rossmann-like Domain"/>
    <property type="match status" value="2"/>
</dbReference>
<dbReference type="OrthoDB" id="9775180at2"/>
<dbReference type="InterPro" id="IPR006036">
    <property type="entry name" value="K_uptake_TrkA"/>
</dbReference>
<evidence type="ECO:0000259" key="8">
    <source>
        <dbReference type="PROSITE" id="PS51202"/>
    </source>
</evidence>
<dbReference type="Gene3D" id="3.30.70.1450">
    <property type="entry name" value="Regulator of K+ conductance, C-terminal domain"/>
    <property type="match status" value="2"/>
</dbReference>
<dbReference type="InterPro" id="IPR006037">
    <property type="entry name" value="RCK_C"/>
</dbReference>
<evidence type="ECO:0000256" key="1">
    <source>
        <dbReference type="ARBA" id="ARBA00017378"/>
    </source>
</evidence>
<evidence type="ECO:0000313" key="9">
    <source>
        <dbReference type="EMBL" id="ABS64733.1"/>
    </source>
</evidence>
<dbReference type="NCBIfam" id="NF007039">
    <property type="entry name" value="PRK09496.3-2"/>
    <property type="match status" value="1"/>
</dbReference>
<feature type="domain" description="RCK C-terminal" evidence="8">
    <location>
        <begin position="372"/>
        <end position="453"/>
    </location>
</feature>
<keyword evidence="2" id="KW-0813">Transport</keyword>
<dbReference type="NCBIfam" id="NF007030">
    <property type="entry name" value="PRK09496.1-1"/>
    <property type="match status" value="1"/>
</dbReference>
<feature type="domain" description="RCK C-terminal" evidence="8">
    <location>
        <begin position="144"/>
        <end position="228"/>
    </location>
</feature>
<accession>A7HXV0</accession>
<evidence type="ECO:0000256" key="5">
    <source>
        <dbReference type="ARBA" id="ARBA00023027"/>
    </source>
</evidence>
<proteinExistence type="predicted"/>
<dbReference type="HOGENOM" id="CLU_046525_0_2_5"/>
<dbReference type="SUPFAM" id="SSF116726">
    <property type="entry name" value="TrkA C-terminal domain-like"/>
    <property type="match status" value="2"/>
</dbReference>
<dbReference type="PROSITE" id="PS51202">
    <property type="entry name" value="RCK_C"/>
    <property type="match status" value="2"/>
</dbReference>
<keyword evidence="4" id="KW-0630">Potassium</keyword>
<dbReference type="PANTHER" id="PTHR43833:SF5">
    <property type="entry name" value="TRK SYSTEM POTASSIUM UPTAKE PROTEIN TRKA"/>
    <property type="match status" value="1"/>
</dbReference>
<protein>
    <recommendedName>
        <fullName evidence="1">Trk system potassium uptake protein TrkA</fullName>
    </recommendedName>
</protein>
<dbReference type="PROSITE" id="PS51201">
    <property type="entry name" value="RCK_N"/>
    <property type="match status" value="2"/>
</dbReference>
<evidence type="ECO:0000256" key="2">
    <source>
        <dbReference type="ARBA" id="ARBA00022448"/>
    </source>
</evidence>
<feature type="domain" description="RCK N-terminal" evidence="7">
    <location>
        <begin position="233"/>
        <end position="352"/>
    </location>
</feature>
<dbReference type="STRING" id="402881.Plav_3126"/>
<dbReference type="InterPro" id="IPR003148">
    <property type="entry name" value="RCK_N"/>
</dbReference>
<dbReference type="GO" id="GO:0015079">
    <property type="term" value="F:potassium ion transmembrane transporter activity"/>
    <property type="evidence" value="ECO:0007669"/>
    <property type="project" value="InterPro"/>
</dbReference>
<dbReference type="AlphaFoldDB" id="A7HXV0"/>
<sequence length="458" mass="49861">MKVIVCGAGQVGFGIARQLAAEQNDVTVIDQSPQLVHRISDALDVRAIVGHGAHPDVLERAGAASADMLIAVTFYDEVNMIACQVAHSVFQLPTKIARVRAQSYLQPGFQDLFSQDHLPIDVIISPELEVGKAVLRRLAVPGAFDILNFADGKVSVVGVALEEDCPIVNTPLRQLTDLFPDLRSRVVGIVRNGELFVPQSDDSMLVGDEAYFAADVRDVKRTLGIFGHEEKAARRIIIVGAGNIGLHVAQELETNHPGTRVKLIERDRDRAVQAADRLKRSIVLHGDGLDPELLQEAGISETETLVTLTNNDQANILSCVVAKREGCQRTMALINNNTYAPLMRSLGIDAFINPRGTTVSTVLQHVRRGRIRGLQSVHDGAAEVIEAEALETSTLVGKPLREVNLPDGILVGAVIRDGEVIIPRGNTEIEAGDRVVLFARSDQVKKVEQMFRVSLEFF</sequence>
<dbReference type="InterPro" id="IPR050721">
    <property type="entry name" value="Trk_Ktr_HKT_K-transport"/>
</dbReference>
<gene>
    <name evidence="9" type="ordered locus">Plav_3126</name>
</gene>
<dbReference type="Proteomes" id="UP000006377">
    <property type="component" value="Chromosome"/>
</dbReference>
<dbReference type="KEGG" id="pla:Plav_3126"/>
<evidence type="ECO:0000256" key="6">
    <source>
        <dbReference type="ARBA" id="ARBA00023065"/>
    </source>
</evidence>
<dbReference type="GO" id="GO:0005886">
    <property type="term" value="C:plasma membrane"/>
    <property type="evidence" value="ECO:0007669"/>
    <property type="project" value="InterPro"/>
</dbReference>